<evidence type="ECO:0000313" key="2">
    <source>
        <dbReference type="EMBL" id="SNW62644.1"/>
    </source>
</evidence>
<feature type="domain" description="FCP1 homology" evidence="1">
    <location>
        <begin position="31"/>
        <end position="95"/>
    </location>
</feature>
<dbReference type="InterPro" id="IPR004274">
    <property type="entry name" value="FCP1_dom"/>
</dbReference>
<dbReference type="InterPro" id="IPR036412">
    <property type="entry name" value="HAD-like_sf"/>
</dbReference>
<sequence>MPPGKTFYRTYTSKDCDIYKVIGKQEENVHAEICIKNLYKIIKEIPYASINNIIIVDDSRIPCVLNLQNHLSIAPFEGKKSDVELQNIILKLESILAYHYVYQSLPSLDTI</sequence>
<keyword evidence="3" id="KW-1185">Reference proteome</keyword>
<dbReference type="InterPro" id="IPR023214">
    <property type="entry name" value="HAD_sf"/>
</dbReference>
<dbReference type="GeneID" id="35382561"/>
<gene>
    <name evidence="2" type="ORF">ORPV_740</name>
</gene>
<dbReference type="KEGG" id="vg:35382561"/>
<dbReference type="Proteomes" id="UP000236316">
    <property type="component" value="Segment"/>
</dbReference>
<dbReference type="Pfam" id="PF03031">
    <property type="entry name" value="NIF"/>
    <property type="match status" value="1"/>
</dbReference>
<dbReference type="SUPFAM" id="SSF56784">
    <property type="entry name" value="HAD-like"/>
    <property type="match status" value="1"/>
</dbReference>
<organism evidence="2">
    <name type="scientific">Orpheovirus IHUMI-LCC2</name>
    <dbReference type="NCBI Taxonomy" id="2023057"/>
    <lineage>
        <taxon>Viruses</taxon>
        <taxon>Varidnaviria</taxon>
        <taxon>Bamfordvirae</taxon>
        <taxon>Nucleocytoviricota</taxon>
        <taxon>Megaviricetes</taxon>
        <taxon>Pimascovirales</taxon>
        <taxon>Ocovirineae</taxon>
        <taxon>Orpheoviridae</taxon>
        <taxon>Alphaorpheovirus</taxon>
        <taxon>Alphaorpheovirus massiliense</taxon>
    </lineage>
</organism>
<accession>A0A2I2L541</accession>
<evidence type="ECO:0000259" key="1">
    <source>
        <dbReference type="Pfam" id="PF03031"/>
    </source>
</evidence>
<dbReference type="Gene3D" id="3.40.50.1000">
    <property type="entry name" value="HAD superfamily/HAD-like"/>
    <property type="match status" value="1"/>
</dbReference>
<dbReference type="RefSeq" id="YP_009448946.1">
    <property type="nucleotide sequence ID" value="NC_036594.1"/>
</dbReference>
<dbReference type="EMBL" id="LT906555">
    <property type="protein sequence ID" value="SNW62644.1"/>
    <property type="molecule type" value="Genomic_DNA"/>
</dbReference>
<reference evidence="2" key="1">
    <citation type="submission" date="2017-08" db="EMBL/GenBank/DDBJ databases">
        <authorList>
            <consortium name="Urmite Genomes"/>
        </authorList>
    </citation>
    <scope>NUCLEOTIDE SEQUENCE [LARGE SCALE GENOMIC DNA]</scope>
    <source>
        <strain evidence="2">IHUMI-LCC2</strain>
    </source>
</reference>
<proteinExistence type="predicted"/>
<name>A0A2I2L541_9VIRU</name>
<evidence type="ECO:0000313" key="3">
    <source>
        <dbReference type="Proteomes" id="UP000236316"/>
    </source>
</evidence>
<protein>
    <submittedName>
        <fullName evidence="2">Haloacid dehydrogenase (HAD) superfamily protein</fullName>
    </submittedName>
</protein>